<dbReference type="PANTHER" id="PTHR37984">
    <property type="entry name" value="PROTEIN CBG26694"/>
    <property type="match status" value="1"/>
</dbReference>
<dbReference type="GO" id="GO:0003676">
    <property type="term" value="F:nucleic acid binding"/>
    <property type="evidence" value="ECO:0007669"/>
    <property type="project" value="InterPro"/>
</dbReference>
<dbReference type="AlphaFoldDB" id="A0A699IL21"/>
<dbReference type="PROSITE" id="PS50158">
    <property type="entry name" value="ZF_CCHC"/>
    <property type="match status" value="1"/>
</dbReference>
<dbReference type="EMBL" id="BKCJ010312482">
    <property type="protein sequence ID" value="GEZ70473.1"/>
    <property type="molecule type" value="Genomic_DNA"/>
</dbReference>
<accession>A0A699IL21</accession>
<evidence type="ECO:0000256" key="2">
    <source>
        <dbReference type="PROSITE-ProRule" id="PRU00047"/>
    </source>
</evidence>
<keyword evidence="5" id="KW-0695">RNA-directed DNA polymerase</keyword>
<dbReference type="SMART" id="SM00343">
    <property type="entry name" value="ZnF_C2HC"/>
    <property type="match status" value="1"/>
</dbReference>
<dbReference type="Gene3D" id="3.30.70.270">
    <property type="match status" value="2"/>
</dbReference>
<keyword evidence="1" id="KW-0511">Multifunctional enzyme</keyword>
<gene>
    <name evidence="5" type="ORF">Tci_542446</name>
</gene>
<name>A0A699IL21_TANCI</name>
<dbReference type="GO" id="GO:0003964">
    <property type="term" value="F:RNA-directed DNA polymerase activity"/>
    <property type="evidence" value="ECO:0007669"/>
    <property type="project" value="UniProtKB-KW"/>
</dbReference>
<dbReference type="FunFam" id="3.30.70.270:FF:000026">
    <property type="entry name" value="Transposon Ty3-G Gag-Pol polyprotein"/>
    <property type="match status" value="1"/>
</dbReference>
<dbReference type="Pfam" id="PF17919">
    <property type="entry name" value="RT_RNaseH_2"/>
    <property type="match status" value="1"/>
</dbReference>
<comment type="caution">
    <text evidence="5">The sequence shown here is derived from an EMBL/GenBank/DDBJ whole genome shotgun (WGS) entry which is preliminary data.</text>
</comment>
<proteinExistence type="predicted"/>
<dbReference type="SUPFAM" id="SSF56672">
    <property type="entry name" value="DNA/RNA polymerases"/>
    <property type="match status" value="1"/>
</dbReference>
<feature type="domain" description="CCHC-type" evidence="4">
    <location>
        <begin position="345"/>
        <end position="360"/>
    </location>
</feature>
<sequence length="725" mass="81796">MSPPNRKKFRWGITHATGCKGFTDPKTGIWLKQIYCKIQISIDLYPCRVEEKLSMKEVDGETIIKLLTKMIAKDGTVSKYPRKIPGYTPSKEEEEEPKNKELKEAPGKGPNYEFLSYAVSDSDSDLESTLRSGPKCNELEDTCEKMATIIAQQLQTILPQIATKVTNNVNNANANGGNGGNTGCSYKTFMACNPKEYDGKEGAIEFTLWIEKIESIFDNSGSLHVKEFSSSNEMEKLENKFWNHKMVGANHAAYTDRFHEIAKLFLHLVTIESSRIKRYIAGLAPEIRGMLRATQPTTLQSAILRAGILTDEAVSCGALTKESREPFKQADPMNDVRMGYNQRVCYECGSPDHLRNTCPKMQQASRQAGNSLALEGNRNAQNNGNPVVEIPLEGGGILRVEGERTLGVAKALMNAKVDEPKLSDILIVRDFVDVFPKDLSGLQPQRQVEFLIDLVPRATSSKEEHVVHLRLVLELLKKETLYAKFSKCEFWLQEVHFLGHVVNQDGIHVDPSKIEAVKNWKAPIIPFEIRSFLGLAGYYRRFIVNFSKIAKPLTSLSQKNKKYEWGVEQEEAFQTLKSNLCDAPILSLPDGVEDFVVYCDASNQGLGCVLMQRGKSVIYTDHKSLRHIFDQKELNMHQRRWIELFSDYEGEIRYHPCKANMVAAALSRKEQVKPRCVQVMAMTIHPGVRGMILAAQKEAFKQENVLAESLYGLDQQMERKEDESL</sequence>
<dbReference type="PANTHER" id="PTHR37984:SF5">
    <property type="entry name" value="PROTEIN NYNRIN-LIKE"/>
    <property type="match status" value="1"/>
</dbReference>
<keyword evidence="2" id="KW-0862">Zinc</keyword>
<feature type="compositionally biased region" description="Basic and acidic residues" evidence="3">
    <location>
        <begin position="97"/>
        <end position="106"/>
    </location>
</feature>
<organism evidence="5">
    <name type="scientific">Tanacetum cinerariifolium</name>
    <name type="common">Dalmatian daisy</name>
    <name type="synonym">Chrysanthemum cinerariifolium</name>
    <dbReference type="NCBI Taxonomy" id="118510"/>
    <lineage>
        <taxon>Eukaryota</taxon>
        <taxon>Viridiplantae</taxon>
        <taxon>Streptophyta</taxon>
        <taxon>Embryophyta</taxon>
        <taxon>Tracheophyta</taxon>
        <taxon>Spermatophyta</taxon>
        <taxon>Magnoliopsida</taxon>
        <taxon>eudicotyledons</taxon>
        <taxon>Gunneridae</taxon>
        <taxon>Pentapetalae</taxon>
        <taxon>asterids</taxon>
        <taxon>campanulids</taxon>
        <taxon>Asterales</taxon>
        <taxon>Asteraceae</taxon>
        <taxon>Asteroideae</taxon>
        <taxon>Anthemideae</taxon>
        <taxon>Anthemidinae</taxon>
        <taxon>Tanacetum</taxon>
    </lineage>
</organism>
<reference evidence="5" key="1">
    <citation type="journal article" date="2019" name="Sci. Rep.">
        <title>Draft genome of Tanacetum cinerariifolium, the natural source of mosquito coil.</title>
        <authorList>
            <person name="Yamashiro T."/>
            <person name="Shiraishi A."/>
            <person name="Satake H."/>
            <person name="Nakayama K."/>
        </authorList>
    </citation>
    <scope>NUCLEOTIDE SEQUENCE</scope>
</reference>
<keyword evidence="5" id="KW-0808">Transferase</keyword>
<evidence type="ECO:0000313" key="5">
    <source>
        <dbReference type="EMBL" id="GEZ70473.1"/>
    </source>
</evidence>
<dbReference type="InterPro" id="IPR041577">
    <property type="entry name" value="RT_RNaseH_2"/>
</dbReference>
<keyword evidence="2" id="KW-0479">Metal-binding</keyword>
<keyword evidence="5" id="KW-0548">Nucleotidyltransferase</keyword>
<evidence type="ECO:0000256" key="3">
    <source>
        <dbReference type="SAM" id="MobiDB-lite"/>
    </source>
</evidence>
<evidence type="ECO:0000256" key="1">
    <source>
        <dbReference type="ARBA" id="ARBA00023268"/>
    </source>
</evidence>
<keyword evidence="2" id="KW-0863">Zinc-finger</keyword>
<dbReference type="InterPro" id="IPR043502">
    <property type="entry name" value="DNA/RNA_pol_sf"/>
</dbReference>
<dbReference type="InterPro" id="IPR001878">
    <property type="entry name" value="Znf_CCHC"/>
</dbReference>
<feature type="region of interest" description="Disordered" evidence="3">
    <location>
        <begin position="82"/>
        <end position="110"/>
    </location>
</feature>
<protein>
    <submittedName>
        <fullName evidence="5">Putative reverse transcriptase domain-containing protein</fullName>
    </submittedName>
</protein>
<dbReference type="InterPro" id="IPR043128">
    <property type="entry name" value="Rev_trsase/Diguanyl_cyclase"/>
</dbReference>
<dbReference type="GO" id="GO:0008270">
    <property type="term" value="F:zinc ion binding"/>
    <property type="evidence" value="ECO:0007669"/>
    <property type="project" value="UniProtKB-KW"/>
</dbReference>
<dbReference type="InterPro" id="IPR050951">
    <property type="entry name" value="Retrovirus_Pol_polyprotein"/>
</dbReference>
<evidence type="ECO:0000259" key="4">
    <source>
        <dbReference type="PROSITE" id="PS50158"/>
    </source>
</evidence>